<proteinExistence type="predicted"/>
<evidence type="ECO:0000313" key="1">
    <source>
        <dbReference type="EMBL" id="MBM7702163.1"/>
    </source>
</evidence>
<accession>A0ABS2QRS6</accession>
<keyword evidence="2" id="KW-1185">Reference proteome</keyword>
<evidence type="ECO:0000313" key="2">
    <source>
        <dbReference type="Proteomes" id="UP000809829"/>
    </source>
</evidence>
<protein>
    <submittedName>
        <fullName evidence="1">Uncharacterized protein</fullName>
    </submittedName>
</protein>
<dbReference type="EMBL" id="JAFBFC010000001">
    <property type="protein sequence ID" value="MBM7702163.1"/>
    <property type="molecule type" value="Genomic_DNA"/>
</dbReference>
<sequence length="31" mass="3417">MLRLGGQFLIVVTFGTFSISSTCFKTTSFLN</sequence>
<organism evidence="1 2">
    <name type="scientific">Priestia iocasae</name>
    <dbReference type="NCBI Taxonomy" id="2291674"/>
    <lineage>
        <taxon>Bacteria</taxon>
        <taxon>Bacillati</taxon>
        <taxon>Bacillota</taxon>
        <taxon>Bacilli</taxon>
        <taxon>Bacillales</taxon>
        <taxon>Bacillaceae</taxon>
        <taxon>Priestia</taxon>
    </lineage>
</organism>
<gene>
    <name evidence="1" type="ORF">JOC83_000989</name>
</gene>
<dbReference type="Proteomes" id="UP000809829">
    <property type="component" value="Unassembled WGS sequence"/>
</dbReference>
<comment type="caution">
    <text evidence="1">The sequence shown here is derived from an EMBL/GenBank/DDBJ whole genome shotgun (WGS) entry which is preliminary data.</text>
</comment>
<name>A0ABS2QRS6_9BACI</name>
<reference evidence="1 2" key="1">
    <citation type="submission" date="2021-01" db="EMBL/GenBank/DDBJ databases">
        <title>Genomic Encyclopedia of Type Strains, Phase IV (KMG-IV): sequencing the most valuable type-strain genomes for metagenomic binning, comparative biology and taxonomic classification.</title>
        <authorList>
            <person name="Goeker M."/>
        </authorList>
    </citation>
    <scope>NUCLEOTIDE SEQUENCE [LARGE SCALE GENOMIC DNA]</scope>
    <source>
        <strain evidence="1 2">DSM 104297</strain>
    </source>
</reference>